<organism evidence="2 3">
    <name type="scientific">Aliiroseovarius salicola</name>
    <dbReference type="NCBI Taxonomy" id="3009082"/>
    <lineage>
        <taxon>Bacteria</taxon>
        <taxon>Pseudomonadati</taxon>
        <taxon>Pseudomonadota</taxon>
        <taxon>Alphaproteobacteria</taxon>
        <taxon>Rhodobacterales</taxon>
        <taxon>Paracoccaceae</taxon>
        <taxon>Aliiroseovarius</taxon>
    </lineage>
</organism>
<keyword evidence="3" id="KW-1185">Reference proteome</keyword>
<protein>
    <submittedName>
        <fullName evidence="2">Protein phosphatase</fullName>
    </submittedName>
</protein>
<dbReference type="Gene3D" id="3.90.190.10">
    <property type="entry name" value="Protein tyrosine phosphatase superfamily"/>
    <property type="match status" value="1"/>
</dbReference>
<dbReference type="EMBL" id="JAQIIO010000001">
    <property type="protein sequence ID" value="MDA5092572.1"/>
    <property type="molecule type" value="Genomic_DNA"/>
</dbReference>
<proteinExistence type="predicted"/>
<dbReference type="PANTHER" id="PTHR23339">
    <property type="entry name" value="TYROSINE SPECIFIC PROTEIN PHOSPHATASE AND DUAL SPECIFICITY PROTEIN PHOSPHATASE"/>
    <property type="match status" value="1"/>
</dbReference>
<dbReference type="InterPro" id="IPR000387">
    <property type="entry name" value="Tyr_Pase_dom"/>
</dbReference>
<dbReference type="Proteomes" id="UP001528040">
    <property type="component" value="Unassembled WGS sequence"/>
</dbReference>
<gene>
    <name evidence="2" type="ORF">O2N63_00520</name>
</gene>
<dbReference type="SUPFAM" id="SSF52799">
    <property type="entry name" value="(Phosphotyrosine protein) phosphatases II"/>
    <property type="match status" value="1"/>
</dbReference>
<dbReference type="RefSeq" id="WP_271052066.1">
    <property type="nucleotide sequence ID" value="NZ_JAQIIO010000001.1"/>
</dbReference>
<dbReference type="InterPro" id="IPR050561">
    <property type="entry name" value="PTP"/>
</dbReference>
<dbReference type="PROSITE" id="PS50056">
    <property type="entry name" value="TYR_PHOSPHATASE_2"/>
    <property type="match status" value="1"/>
</dbReference>
<sequence>MTFFAIHSLPAGNGTLGICPLPGVLSPYADDLTLVTAWNPDLVLTMTEHAEMVAAGAASLGDDLQDEGFSWYALPIADFGTPGDEVVATWPEVSALALAILRSGGKVLAHCRGGCGRSGMVLMRLMVELGEAPDEALARLRAVRPCAVETQAQQDWAAAPAHDGA</sequence>
<name>A0ABT4VWF5_9RHOB</name>
<evidence type="ECO:0000313" key="3">
    <source>
        <dbReference type="Proteomes" id="UP001528040"/>
    </source>
</evidence>
<evidence type="ECO:0000259" key="1">
    <source>
        <dbReference type="PROSITE" id="PS50056"/>
    </source>
</evidence>
<comment type="caution">
    <text evidence="2">The sequence shown here is derived from an EMBL/GenBank/DDBJ whole genome shotgun (WGS) entry which is preliminary data.</text>
</comment>
<dbReference type="Pfam" id="PF22785">
    <property type="entry name" value="Tc-R-P"/>
    <property type="match status" value="1"/>
</dbReference>
<dbReference type="InterPro" id="IPR029021">
    <property type="entry name" value="Prot-tyrosine_phosphatase-like"/>
</dbReference>
<accession>A0ABT4VWF5</accession>
<evidence type="ECO:0000313" key="2">
    <source>
        <dbReference type="EMBL" id="MDA5092572.1"/>
    </source>
</evidence>
<reference evidence="2 3" key="1">
    <citation type="submission" date="2023-01" db="EMBL/GenBank/DDBJ databases">
        <authorList>
            <person name="Yoon J.-W."/>
        </authorList>
    </citation>
    <scope>NUCLEOTIDE SEQUENCE [LARGE SCALE GENOMIC DNA]</scope>
    <source>
        <strain evidence="2 3">KMU-50</strain>
    </source>
</reference>
<feature type="domain" description="Tyrosine specific protein phosphatases" evidence="1">
    <location>
        <begin position="103"/>
        <end position="155"/>
    </location>
</feature>